<evidence type="ECO:0000259" key="3">
    <source>
        <dbReference type="PROSITE" id="PS51294"/>
    </source>
</evidence>
<keyword evidence="5" id="KW-1185">Reference proteome</keyword>
<dbReference type="Pfam" id="PF13921">
    <property type="entry name" value="Myb_DNA-bind_6"/>
    <property type="match status" value="1"/>
</dbReference>
<protein>
    <submittedName>
        <fullName evidence="4">Transcription termination factor 1 like protein</fullName>
    </submittedName>
</protein>
<comment type="caution">
    <text evidence="4">The sequence shown here is derived from an EMBL/GenBank/DDBJ whole genome shotgun (WGS) entry which is preliminary data.</text>
</comment>
<gene>
    <name evidence="4" type="ORF">HNY73_018297</name>
</gene>
<dbReference type="Proteomes" id="UP000807504">
    <property type="component" value="Unassembled WGS sequence"/>
</dbReference>
<dbReference type="PANTHER" id="PTHR46760">
    <property type="entry name" value="TRANSCRIPTION TERMINATION FACTOR 1"/>
    <property type="match status" value="1"/>
</dbReference>
<dbReference type="InterPro" id="IPR053078">
    <property type="entry name" value="TTF1-like"/>
</dbReference>
<feature type="domain" description="HTH myb-type" evidence="3">
    <location>
        <begin position="950"/>
        <end position="1016"/>
    </location>
</feature>
<reference evidence="4" key="2">
    <citation type="submission" date="2020-06" db="EMBL/GenBank/DDBJ databases">
        <authorList>
            <person name="Sheffer M."/>
        </authorList>
    </citation>
    <scope>NUCLEOTIDE SEQUENCE</scope>
</reference>
<comment type="subcellular location">
    <subcellularLocation>
        <location evidence="1">Nucleus</location>
    </subcellularLocation>
</comment>
<accession>A0A8T0EDG0</accession>
<dbReference type="PROSITE" id="PS50090">
    <property type="entry name" value="MYB_LIKE"/>
    <property type="match status" value="1"/>
</dbReference>
<dbReference type="SMART" id="SM00717">
    <property type="entry name" value="SANT"/>
    <property type="match status" value="3"/>
</dbReference>
<dbReference type="AlphaFoldDB" id="A0A8T0EDG0"/>
<sequence>MYVEKMNDSETIIAGVKRSEMNLNSKSVDGFNKQKKKRHKHKLNKSDFMAEIITIESDDALNDVVLQESVEKCIFGNPGDKKSNRHNRKHITNEKKDSFKKKNECKFVNSDDVNDCDIFELATLEKIDNNGNSKKFHKRKNKVTNAENLSNYRNVGINEQELKNNVNAETLMELNQHEKKHKHKSLCVVENVSNYKIQESEEAENNRILNELYKRKSRHKRKLTKNDKMLDCLNTDICDVELSQFDFSSEISNGVQKQKRKKRKKLATEENLPTAICMEANHISNNIMYQESNEEDVTKNSHEENVSKLNRKKNKYSEIESHTYQKRKYSCINDANVFDCEIAETATAKKSHDDVNSKKFHKKKKHKVTDDENMFACRILETDKQELENDTNVKILKSSKKKKKKKDKQKLSSNMENVCCYQESVNDESGKNRIVDVLEVHEKKDKYKQTEVDKLSDSHTADLNIINHNGLNSETSYEFPKKKKKKHKHKLLDEMENISNCNNQELPTDHSSINNIYDILDVYKKDKKTDTEKISDCKTVDLNTIEIDENYLNSKNFNIFHQNKKKKHKKKSLDEIENISNCKTIDSVVVEMNQNNLKGETLNKFHKKKKKKHRHNLHDEMENICDRNIEESITTESGKNSILDSSDVQKGNKQADVDKISDYKSLDSNAIEINQNELSNETFGIHKHKRKKHKHKLTGVENMSEVVESNNTSNDAISQDYIKEKSSVQNLDYDLFSRTKRNKKKHVKSVKIISNDVQEKEKIVSSEEFEKKCQEDAYTSFDTFLYDTNEVPVPFPVPLLHEGETTATIPPEKRAELEENGIAIHDGKWTKAEDNILTRNFQQFGLEFGINNPFQLLGINQHRRHNKLTKFLKAKHFLVRLGKDLNNRTLRSIYMRARKLFDPLNKGKLSAEESIDLKHAHELVGNKWTRISDMLSRSANNCHTAYRWHKKDINKGKWTPDEESNLIKAIKSVTGSEDISANNVKNISWSDVAQHVPTRNEFQCHKHWAGHLAWDSSVTEKKRWQKCHYGKLIYLIKDKYCFNSEQEIDWRELHKHFKHVAPSYIFLRKKWSYLKGRIPKVLQNLDFSKYLNAFIEMYKKQYKIFADVKF</sequence>
<dbReference type="GO" id="GO:0006363">
    <property type="term" value="P:termination of RNA polymerase I transcription"/>
    <property type="evidence" value="ECO:0007669"/>
    <property type="project" value="TreeGrafter"/>
</dbReference>
<organism evidence="4 5">
    <name type="scientific">Argiope bruennichi</name>
    <name type="common">Wasp spider</name>
    <name type="synonym">Aranea bruennichi</name>
    <dbReference type="NCBI Taxonomy" id="94029"/>
    <lineage>
        <taxon>Eukaryota</taxon>
        <taxon>Metazoa</taxon>
        <taxon>Ecdysozoa</taxon>
        <taxon>Arthropoda</taxon>
        <taxon>Chelicerata</taxon>
        <taxon>Arachnida</taxon>
        <taxon>Araneae</taxon>
        <taxon>Araneomorphae</taxon>
        <taxon>Entelegynae</taxon>
        <taxon>Araneoidea</taxon>
        <taxon>Araneidae</taxon>
        <taxon>Argiope</taxon>
    </lineage>
</organism>
<dbReference type="EMBL" id="JABXBU010002228">
    <property type="protein sequence ID" value="KAF8770809.1"/>
    <property type="molecule type" value="Genomic_DNA"/>
</dbReference>
<feature type="domain" description="Myb-like" evidence="2">
    <location>
        <begin position="950"/>
        <end position="1012"/>
    </location>
</feature>
<dbReference type="InterPro" id="IPR017930">
    <property type="entry name" value="Myb_dom"/>
</dbReference>
<dbReference type="SUPFAM" id="SSF46689">
    <property type="entry name" value="Homeodomain-like"/>
    <property type="match status" value="2"/>
</dbReference>
<name>A0A8T0EDG0_ARGBR</name>
<proteinExistence type="predicted"/>
<dbReference type="GO" id="GO:0003682">
    <property type="term" value="F:chromatin binding"/>
    <property type="evidence" value="ECO:0007669"/>
    <property type="project" value="TreeGrafter"/>
</dbReference>
<dbReference type="GO" id="GO:0005730">
    <property type="term" value="C:nucleolus"/>
    <property type="evidence" value="ECO:0007669"/>
    <property type="project" value="TreeGrafter"/>
</dbReference>
<dbReference type="InterPro" id="IPR001005">
    <property type="entry name" value="SANT/Myb"/>
</dbReference>
<evidence type="ECO:0000259" key="2">
    <source>
        <dbReference type="PROSITE" id="PS50090"/>
    </source>
</evidence>
<evidence type="ECO:0000313" key="5">
    <source>
        <dbReference type="Proteomes" id="UP000807504"/>
    </source>
</evidence>
<evidence type="ECO:0000256" key="1">
    <source>
        <dbReference type="ARBA" id="ARBA00004123"/>
    </source>
</evidence>
<dbReference type="CDD" id="cd00167">
    <property type="entry name" value="SANT"/>
    <property type="match status" value="1"/>
</dbReference>
<evidence type="ECO:0000313" key="4">
    <source>
        <dbReference type="EMBL" id="KAF8770809.1"/>
    </source>
</evidence>
<reference evidence="4" key="1">
    <citation type="journal article" date="2020" name="bioRxiv">
        <title>Chromosome-level reference genome of the European wasp spider Argiope bruennichi: a resource for studies on range expansion and evolutionary adaptation.</title>
        <authorList>
            <person name="Sheffer M.M."/>
            <person name="Hoppe A."/>
            <person name="Krehenwinkel H."/>
            <person name="Uhl G."/>
            <person name="Kuss A.W."/>
            <person name="Jensen L."/>
            <person name="Jensen C."/>
            <person name="Gillespie R.G."/>
            <person name="Hoff K.J."/>
            <person name="Prost S."/>
        </authorList>
    </citation>
    <scope>NUCLEOTIDE SEQUENCE</scope>
</reference>
<dbReference type="Gene3D" id="1.10.10.60">
    <property type="entry name" value="Homeodomain-like"/>
    <property type="match status" value="2"/>
</dbReference>
<feature type="domain" description="HTH myb-type" evidence="3">
    <location>
        <begin position="904"/>
        <end position="942"/>
    </location>
</feature>
<dbReference type="PROSITE" id="PS51294">
    <property type="entry name" value="HTH_MYB"/>
    <property type="match status" value="2"/>
</dbReference>
<dbReference type="PANTHER" id="PTHR46760:SF1">
    <property type="entry name" value="TRANSCRIPTION TERMINATION FACTOR 1"/>
    <property type="match status" value="1"/>
</dbReference>
<dbReference type="InterPro" id="IPR009057">
    <property type="entry name" value="Homeodomain-like_sf"/>
</dbReference>